<organism evidence="1 2">
    <name type="scientific">Exophiala oligosperma</name>
    <dbReference type="NCBI Taxonomy" id="215243"/>
    <lineage>
        <taxon>Eukaryota</taxon>
        <taxon>Fungi</taxon>
        <taxon>Dikarya</taxon>
        <taxon>Ascomycota</taxon>
        <taxon>Pezizomycotina</taxon>
        <taxon>Eurotiomycetes</taxon>
        <taxon>Chaetothyriomycetidae</taxon>
        <taxon>Chaetothyriales</taxon>
        <taxon>Herpotrichiellaceae</taxon>
        <taxon>Exophiala</taxon>
    </lineage>
</organism>
<evidence type="ECO:0000313" key="1">
    <source>
        <dbReference type="EMBL" id="KIW39155.1"/>
    </source>
</evidence>
<reference evidence="1 2" key="1">
    <citation type="submission" date="2015-01" db="EMBL/GenBank/DDBJ databases">
        <title>The Genome Sequence of Exophiala oligosperma CBS72588.</title>
        <authorList>
            <consortium name="The Broad Institute Genomics Platform"/>
            <person name="Cuomo C."/>
            <person name="de Hoog S."/>
            <person name="Gorbushina A."/>
            <person name="Stielow B."/>
            <person name="Teixiera M."/>
            <person name="Abouelleil A."/>
            <person name="Chapman S.B."/>
            <person name="Priest M."/>
            <person name="Young S.K."/>
            <person name="Wortman J."/>
            <person name="Nusbaum C."/>
            <person name="Birren B."/>
        </authorList>
    </citation>
    <scope>NUCLEOTIDE SEQUENCE [LARGE SCALE GENOMIC DNA]</scope>
    <source>
        <strain evidence="1 2">CBS 72588</strain>
    </source>
</reference>
<dbReference type="AlphaFoldDB" id="A0A0D2D9M8"/>
<dbReference type="Proteomes" id="UP000053342">
    <property type="component" value="Unassembled WGS sequence"/>
</dbReference>
<keyword evidence="2" id="KW-1185">Reference proteome</keyword>
<protein>
    <recommendedName>
        <fullName evidence="3">Methyltransferase domain-containing protein</fullName>
    </recommendedName>
</protein>
<sequence length="311" mass="35613">MAASNTGDEDFDRKLTYCDREYQEHSLRYEIYQVPIDSEEETRLLEQHEMLKLIYSDWNNGLYAPIVGDPEVILDCGFGTGTWAYDMAEYDPNCMIADLNHRLDCAEAETFDLIHSRFVSSGISATRWPNYFRDMHRLLKRGGWVQITEWDLFFRSDSGNSDALQALNEWTRLYTQALGSSARPEGRKRSRVVQDCEAWMRMAGFVNVSTDVRDVPTCAWPQGAHSSSKSFCFHPTDKELGTTDAHNRSIGEANLTNMKGLIHSLALYPVTSRQIREIEGFHELIEAAYAELSDVGAKPYIRLHTTFGRKR</sequence>
<dbReference type="RefSeq" id="XP_016259371.1">
    <property type="nucleotide sequence ID" value="XM_016410349.1"/>
</dbReference>
<dbReference type="VEuPathDB" id="FungiDB:PV06_08957"/>
<dbReference type="InterPro" id="IPR029063">
    <property type="entry name" value="SAM-dependent_MTases_sf"/>
</dbReference>
<dbReference type="GeneID" id="27361031"/>
<evidence type="ECO:0008006" key="3">
    <source>
        <dbReference type="Google" id="ProtNLM"/>
    </source>
</evidence>
<dbReference type="EMBL" id="KN847340">
    <property type="protein sequence ID" value="KIW39155.1"/>
    <property type="molecule type" value="Genomic_DNA"/>
</dbReference>
<dbReference type="Pfam" id="PF13489">
    <property type="entry name" value="Methyltransf_23"/>
    <property type="match status" value="1"/>
</dbReference>
<gene>
    <name evidence="1" type="ORF">PV06_08957</name>
</gene>
<dbReference type="HOGENOM" id="CLU_010595_10_1_1"/>
<dbReference type="GO" id="GO:0008168">
    <property type="term" value="F:methyltransferase activity"/>
    <property type="evidence" value="ECO:0007669"/>
    <property type="project" value="TreeGrafter"/>
</dbReference>
<dbReference type="PANTHER" id="PTHR43591:SF24">
    <property type="entry name" value="2-METHOXY-6-POLYPRENYL-1,4-BENZOQUINOL METHYLASE, MITOCHONDRIAL"/>
    <property type="match status" value="1"/>
</dbReference>
<dbReference type="Gene3D" id="3.40.50.150">
    <property type="entry name" value="Vaccinia Virus protein VP39"/>
    <property type="match status" value="1"/>
</dbReference>
<accession>A0A0D2D9M8</accession>
<dbReference type="CDD" id="cd02440">
    <property type="entry name" value="AdoMet_MTases"/>
    <property type="match status" value="1"/>
</dbReference>
<dbReference type="OrthoDB" id="506498at2759"/>
<name>A0A0D2D9M8_9EURO</name>
<dbReference type="STRING" id="215243.A0A0D2D9M8"/>
<dbReference type="SUPFAM" id="SSF53335">
    <property type="entry name" value="S-adenosyl-L-methionine-dependent methyltransferases"/>
    <property type="match status" value="1"/>
</dbReference>
<evidence type="ECO:0000313" key="2">
    <source>
        <dbReference type="Proteomes" id="UP000053342"/>
    </source>
</evidence>
<dbReference type="PANTHER" id="PTHR43591">
    <property type="entry name" value="METHYLTRANSFERASE"/>
    <property type="match status" value="1"/>
</dbReference>
<proteinExistence type="predicted"/>